<feature type="compositionally biased region" description="Low complexity" evidence="1">
    <location>
        <begin position="553"/>
        <end position="562"/>
    </location>
</feature>
<feature type="compositionally biased region" description="Basic and acidic residues" evidence="1">
    <location>
        <begin position="74"/>
        <end position="101"/>
    </location>
</feature>
<keyword evidence="3" id="KW-1185">Reference proteome</keyword>
<comment type="caution">
    <text evidence="2">The sequence shown here is derived from an EMBL/GenBank/DDBJ whole genome shotgun (WGS) entry which is preliminary data.</text>
</comment>
<accession>A0A812ZUQ7</accession>
<feature type="compositionally biased region" description="Polar residues" evidence="1">
    <location>
        <begin position="571"/>
        <end position="580"/>
    </location>
</feature>
<dbReference type="EMBL" id="CAJNJA010050006">
    <property type="protein sequence ID" value="CAE7839495.1"/>
    <property type="molecule type" value="Genomic_DNA"/>
</dbReference>
<evidence type="ECO:0000313" key="2">
    <source>
        <dbReference type="EMBL" id="CAE7839495.1"/>
    </source>
</evidence>
<dbReference type="OrthoDB" id="424791at2759"/>
<feature type="region of interest" description="Disordered" evidence="1">
    <location>
        <begin position="40"/>
        <end position="101"/>
    </location>
</feature>
<reference evidence="2" key="1">
    <citation type="submission" date="2021-02" db="EMBL/GenBank/DDBJ databases">
        <authorList>
            <person name="Dougan E. K."/>
            <person name="Rhodes N."/>
            <person name="Thang M."/>
            <person name="Chan C."/>
        </authorList>
    </citation>
    <scope>NUCLEOTIDE SEQUENCE</scope>
</reference>
<feature type="region of interest" description="Disordered" evidence="1">
    <location>
        <begin position="344"/>
        <end position="434"/>
    </location>
</feature>
<sequence>MSAEDSVDTQASQWAKEAEDVAAAMALTTAPTLSLDAYAATQVVSSPPPSNPEPTSTPSATPSESSDTSPQKSLEADKQHTSPEKSLEAEKQPGKAPDQDVKLTDSSMMEARTNYAEHHGLPIEQVSEEMVKGHEKGQVFWATLKTNLTARGAAGQALQRALKHRPDVRELYNVLLDAEKIAFRAAWSCSRDFEFVTVRRTTTNSYRRRKEDLGVFKTQLQLEQVLGGSDKPEAVLQAKNYVSMCLRPDLKAFCYMFNDWLKADTFLWVESLVSSSSETAWVNEVTVEQDSPIAGSWSEKAEFCRAARVFAVEQKIQVKDVTTAMLDKTALGIRGYAKLYDSTPAAFPQPGGDGSAGKQTSPEKPAPAPGAAKAKAKGKAKASKGTDDPMGLTDAGKAATAATDEQDGANPGDDQPASKKPKKGGGNPTGKKEREVKDFLALEAESDNVMSKIAASMGADPSAWTWAKDFAQQYRTLRTEIVAMYADVEFFSQAKVAALSAKETAKLKKMYGMDYHSKLCQFCLQLGPKISSMSEVTSKIKSMSDAMAVVAAGTPSKSTSSKTSKKGPKRQASTASLPSV</sequence>
<feature type="compositionally biased region" description="Low complexity" evidence="1">
    <location>
        <begin position="393"/>
        <end position="403"/>
    </location>
</feature>
<evidence type="ECO:0000256" key="1">
    <source>
        <dbReference type="SAM" id="MobiDB-lite"/>
    </source>
</evidence>
<protein>
    <submittedName>
        <fullName evidence="2">Uncharacterized protein</fullName>
    </submittedName>
</protein>
<feature type="compositionally biased region" description="Low complexity" evidence="1">
    <location>
        <begin position="53"/>
        <end position="70"/>
    </location>
</feature>
<evidence type="ECO:0000313" key="3">
    <source>
        <dbReference type="Proteomes" id="UP000601435"/>
    </source>
</evidence>
<gene>
    <name evidence="2" type="ORF">SNEC2469_LOCUS25385</name>
</gene>
<dbReference type="Proteomes" id="UP000601435">
    <property type="component" value="Unassembled WGS sequence"/>
</dbReference>
<name>A0A812ZUQ7_9DINO</name>
<feature type="region of interest" description="Disordered" evidence="1">
    <location>
        <begin position="551"/>
        <end position="580"/>
    </location>
</feature>
<dbReference type="AlphaFoldDB" id="A0A812ZUQ7"/>
<proteinExistence type="predicted"/>
<organism evidence="2 3">
    <name type="scientific">Symbiodinium necroappetens</name>
    <dbReference type="NCBI Taxonomy" id="1628268"/>
    <lineage>
        <taxon>Eukaryota</taxon>
        <taxon>Sar</taxon>
        <taxon>Alveolata</taxon>
        <taxon>Dinophyceae</taxon>
        <taxon>Suessiales</taxon>
        <taxon>Symbiodiniaceae</taxon>
        <taxon>Symbiodinium</taxon>
    </lineage>
</organism>